<feature type="region of interest" description="Disordered" evidence="1">
    <location>
        <begin position="207"/>
        <end position="231"/>
    </location>
</feature>
<evidence type="ECO:0000256" key="1">
    <source>
        <dbReference type="SAM" id="MobiDB-lite"/>
    </source>
</evidence>
<evidence type="ECO:0000313" key="4">
    <source>
        <dbReference type="Proteomes" id="UP001595937"/>
    </source>
</evidence>
<organism evidence="3 4">
    <name type="scientific">Brachybacterium tyrofermentans</name>
    <dbReference type="NCBI Taxonomy" id="47848"/>
    <lineage>
        <taxon>Bacteria</taxon>
        <taxon>Bacillati</taxon>
        <taxon>Actinomycetota</taxon>
        <taxon>Actinomycetes</taxon>
        <taxon>Micrococcales</taxon>
        <taxon>Dermabacteraceae</taxon>
        <taxon>Brachybacterium</taxon>
    </lineage>
</organism>
<evidence type="ECO:0000313" key="3">
    <source>
        <dbReference type="EMBL" id="MFC5298636.1"/>
    </source>
</evidence>
<sequence>MSVGGRAAAGGDTDHPWSALLGPLTTFWRIVGLTALWLCGCFPLVTAGAATIAMVAVARDDIMDRERPLVGSFVQYMRENLTMGLTLSILVLGPVSALTLLDPWGASPPMTLLWLVALLGTVAALPVLVHGFPLAAHTHQSLRTLYRASLILAVARPAGSALNLALLVAVGAATLRWPLLLPVLAYPAARALFSTFRRDFTAVNTAHTDPRDTVAPATGARGHDRSQGVRS</sequence>
<protein>
    <submittedName>
        <fullName evidence="3">YesL family protein</fullName>
    </submittedName>
</protein>
<name>A0ABW0FIT7_9MICO</name>
<dbReference type="EMBL" id="JBHSLN010000077">
    <property type="protein sequence ID" value="MFC5298636.1"/>
    <property type="molecule type" value="Genomic_DNA"/>
</dbReference>
<feature type="transmembrane region" description="Helical" evidence="2">
    <location>
        <begin position="26"/>
        <end position="59"/>
    </location>
</feature>
<dbReference type="InterPro" id="IPR006938">
    <property type="entry name" value="DUF624"/>
</dbReference>
<dbReference type="Pfam" id="PF04854">
    <property type="entry name" value="DUF624"/>
    <property type="match status" value="1"/>
</dbReference>
<dbReference type="GeneID" id="303299328"/>
<feature type="transmembrane region" description="Helical" evidence="2">
    <location>
        <begin position="80"/>
        <end position="101"/>
    </location>
</feature>
<keyword evidence="2" id="KW-0472">Membrane</keyword>
<feature type="transmembrane region" description="Helical" evidence="2">
    <location>
        <begin position="113"/>
        <end position="136"/>
    </location>
</feature>
<dbReference type="RefSeq" id="WP_343926581.1">
    <property type="nucleotide sequence ID" value="NZ_BAAAIR010000104.1"/>
</dbReference>
<keyword evidence="4" id="KW-1185">Reference proteome</keyword>
<gene>
    <name evidence="3" type="ORF">ACFPK8_14070</name>
</gene>
<keyword evidence="2" id="KW-1133">Transmembrane helix</keyword>
<accession>A0ABW0FIT7</accession>
<reference evidence="4" key="1">
    <citation type="journal article" date="2019" name="Int. J. Syst. Evol. Microbiol.">
        <title>The Global Catalogue of Microorganisms (GCM) 10K type strain sequencing project: providing services to taxonomists for standard genome sequencing and annotation.</title>
        <authorList>
            <consortium name="The Broad Institute Genomics Platform"/>
            <consortium name="The Broad Institute Genome Sequencing Center for Infectious Disease"/>
            <person name="Wu L."/>
            <person name="Ma J."/>
        </authorList>
    </citation>
    <scope>NUCLEOTIDE SEQUENCE [LARGE SCALE GENOMIC DNA]</scope>
    <source>
        <strain evidence="4">CGMCC 1.16455</strain>
    </source>
</reference>
<proteinExistence type="predicted"/>
<feature type="compositionally biased region" description="Basic and acidic residues" evidence="1">
    <location>
        <begin position="221"/>
        <end position="231"/>
    </location>
</feature>
<feature type="transmembrane region" description="Helical" evidence="2">
    <location>
        <begin position="148"/>
        <end position="169"/>
    </location>
</feature>
<dbReference type="Proteomes" id="UP001595937">
    <property type="component" value="Unassembled WGS sequence"/>
</dbReference>
<evidence type="ECO:0000256" key="2">
    <source>
        <dbReference type="SAM" id="Phobius"/>
    </source>
</evidence>
<comment type="caution">
    <text evidence="3">The sequence shown here is derived from an EMBL/GenBank/DDBJ whole genome shotgun (WGS) entry which is preliminary data.</text>
</comment>
<keyword evidence="2" id="KW-0812">Transmembrane</keyword>